<dbReference type="Proteomes" id="UP001497453">
    <property type="component" value="Chromosome 7"/>
</dbReference>
<evidence type="ECO:0000259" key="2">
    <source>
        <dbReference type="Pfam" id="PF01408"/>
    </source>
</evidence>
<dbReference type="PANTHER" id="PTHR43818:SF11">
    <property type="entry name" value="BCDNA.GH03377"/>
    <property type="match status" value="1"/>
</dbReference>
<sequence length="386" mass="41035">MAPIRLGVVGLSTRGWASQALIPPIFTPPLSSLYTLTALCTSSEASAKASVEKYSGLAGHPVKGYYGEKGPEQLANDPNVDMVVVSVKIPDHLKTVTPAIEAGKKLFVEWTLGNGARETEMIAEAIRSKNLECLIGAQAKQSKTVRKVKELVDAGKIGRILSTSAIVSAAPAEANIWGPIVTPDAEYASSVNNGATPLTVEIGHFLVALTDVLGDFSQVCANGAVRFPTAKVITYDGQPTGKSIQSTSHDQVSLSGILSGKPHSEGAFVNIHCRSGLTHSGEGGKGRRQFIWVIDGEDGSIEVRSREADGPYAFSLTIADIEVFLNGVEVPLDEIEEDKLGNTGKAWLHFANGDEGKYPTINDAIRLHRVLDAALLSIQEGRKVKV</sequence>
<dbReference type="Pfam" id="PF01408">
    <property type="entry name" value="GFO_IDH_MocA"/>
    <property type="match status" value="1"/>
</dbReference>
<dbReference type="InterPro" id="IPR036291">
    <property type="entry name" value="NAD(P)-bd_dom_sf"/>
</dbReference>
<keyword evidence="1" id="KW-0560">Oxidoreductase</keyword>
<proteinExistence type="predicted"/>
<accession>A0ABP1DWY6</accession>
<gene>
    <name evidence="4" type="ORF">GFSPODELE1_LOCUS8726</name>
</gene>
<feature type="domain" description="Gfo/Idh/MocA-like oxidoreductase N-terminal" evidence="2">
    <location>
        <begin position="4"/>
        <end position="132"/>
    </location>
</feature>
<dbReference type="SUPFAM" id="SSF51735">
    <property type="entry name" value="NAD(P)-binding Rossmann-fold domains"/>
    <property type="match status" value="1"/>
</dbReference>
<protein>
    <recommendedName>
        <fullName evidence="6">Gfo/Idh/MocA-like oxidoreductase N-terminal domain-containing protein</fullName>
    </recommendedName>
</protein>
<dbReference type="SUPFAM" id="SSF55347">
    <property type="entry name" value="Glyceraldehyde-3-phosphate dehydrogenase-like, C-terminal domain"/>
    <property type="match status" value="1"/>
</dbReference>
<evidence type="ECO:0008006" key="6">
    <source>
        <dbReference type="Google" id="ProtNLM"/>
    </source>
</evidence>
<evidence type="ECO:0000256" key="1">
    <source>
        <dbReference type="ARBA" id="ARBA00023002"/>
    </source>
</evidence>
<name>A0ABP1DWY6_9APHY</name>
<dbReference type="InterPro" id="IPR050463">
    <property type="entry name" value="Gfo/Idh/MocA_oxidrdct_glycsds"/>
</dbReference>
<dbReference type="EMBL" id="OZ037950">
    <property type="protein sequence ID" value="CAL1712215.1"/>
    <property type="molecule type" value="Genomic_DNA"/>
</dbReference>
<evidence type="ECO:0000313" key="4">
    <source>
        <dbReference type="EMBL" id="CAL1712215.1"/>
    </source>
</evidence>
<dbReference type="InterPro" id="IPR055080">
    <property type="entry name" value="Gal80p-like_C"/>
</dbReference>
<feature type="domain" description="Gal80p-like C-terminal" evidence="3">
    <location>
        <begin position="145"/>
        <end position="304"/>
    </location>
</feature>
<dbReference type="Gene3D" id="3.40.50.720">
    <property type="entry name" value="NAD(P)-binding Rossmann-like Domain"/>
    <property type="match status" value="1"/>
</dbReference>
<dbReference type="PANTHER" id="PTHR43818">
    <property type="entry name" value="BCDNA.GH03377"/>
    <property type="match status" value="1"/>
</dbReference>
<organism evidence="4 5">
    <name type="scientific">Somion occarium</name>
    <dbReference type="NCBI Taxonomy" id="3059160"/>
    <lineage>
        <taxon>Eukaryota</taxon>
        <taxon>Fungi</taxon>
        <taxon>Dikarya</taxon>
        <taxon>Basidiomycota</taxon>
        <taxon>Agaricomycotina</taxon>
        <taxon>Agaricomycetes</taxon>
        <taxon>Polyporales</taxon>
        <taxon>Cerrenaceae</taxon>
        <taxon>Somion</taxon>
    </lineage>
</organism>
<evidence type="ECO:0000259" key="3">
    <source>
        <dbReference type="Pfam" id="PF22685"/>
    </source>
</evidence>
<keyword evidence="5" id="KW-1185">Reference proteome</keyword>
<dbReference type="Gene3D" id="3.30.360.10">
    <property type="entry name" value="Dihydrodipicolinate Reductase, domain 2"/>
    <property type="match status" value="1"/>
</dbReference>
<reference evidence="5" key="1">
    <citation type="submission" date="2024-04" db="EMBL/GenBank/DDBJ databases">
        <authorList>
            <person name="Shaw F."/>
            <person name="Minotto A."/>
        </authorList>
    </citation>
    <scope>NUCLEOTIDE SEQUENCE [LARGE SCALE GENOMIC DNA]</scope>
</reference>
<dbReference type="Pfam" id="PF22685">
    <property type="entry name" value="Gal80p_C-like"/>
    <property type="match status" value="1"/>
</dbReference>
<dbReference type="InterPro" id="IPR000683">
    <property type="entry name" value="Gfo/Idh/MocA-like_OxRdtase_N"/>
</dbReference>
<evidence type="ECO:0000313" key="5">
    <source>
        <dbReference type="Proteomes" id="UP001497453"/>
    </source>
</evidence>